<sequence>MWASGLKGNISPFRPGPTVPIEKGFSEVMEDLNFGGFLNVWARRDKIVVSGDMMFVNTTNSKAGNLPALPGIPAGIPVSGDVDTKEFMLTLQAGYRFYDTPEVTLDGLAGARYWHVSNELTVNALGQSRSYKESFDWFDPLVGIRGFARINDRWSAQGQADIGGFGVGSDMTWSVLATVNYVLTDRASLSVGYRVLDVDYDDDGHVFDTRMKGPVIGATWRF</sequence>
<dbReference type="SUPFAM" id="SSF56925">
    <property type="entry name" value="OMPA-like"/>
    <property type="match status" value="1"/>
</dbReference>
<organism evidence="1 2">
    <name type="scientific">Paracoccus shanxieyensis</name>
    <dbReference type="NCBI Taxonomy" id="2675752"/>
    <lineage>
        <taxon>Bacteria</taxon>
        <taxon>Pseudomonadati</taxon>
        <taxon>Pseudomonadota</taxon>
        <taxon>Alphaproteobacteria</taxon>
        <taxon>Rhodobacterales</taxon>
        <taxon>Paracoccaceae</taxon>
        <taxon>Paracoccus</taxon>
    </lineage>
</organism>
<comment type="caution">
    <text evidence="1">The sequence shown here is derived from an EMBL/GenBank/DDBJ whole genome shotgun (WGS) entry which is preliminary data.</text>
</comment>
<keyword evidence="2" id="KW-1185">Reference proteome</keyword>
<dbReference type="InterPro" id="IPR011250">
    <property type="entry name" value="OMP/PagP_B-barrel"/>
</dbReference>
<dbReference type="Proteomes" id="UP000478740">
    <property type="component" value="Unassembled WGS sequence"/>
</dbReference>
<accession>A0A6L6IRC6</accession>
<dbReference type="Gene3D" id="2.40.160.20">
    <property type="match status" value="1"/>
</dbReference>
<protein>
    <recommendedName>
        <fullName evidence="3">Outer membrane beta-barrel protein</fullName>
    </recommendedName>
</protein>
<evidence type="ECO:0008006" key="3">
    <source>
        <dbReference type="Google" id="ProtNLM"/>
    </source>
</evidence>
<proteinExistence type="predicted"/>
<dbReference type="EMBL" id="WMII01000001">
    <property type="protein sequence ID" value="MTH63035.1"/>
    <property type="molecule type" value="Genomic_DNA"/>
</dbReference>
<gene>
    <name evidence="1" type="ORF">GL284_01980</name>
</gene>
<evidence type="ECO:0000313" key="1">
    <source>
        <dbReference type="EMBL" id="MTH63035.1"/>
    </source>
</evidence>
<name>A0A6L6IRC6_9RHOB</name>
<reference evidence="1 2" key="1">
    <citation type="submission" date="2019-11" db="EMBL/GenBank/DDBJ databases">
        <authorList>
            <person name="Dong K."/>
        </authorList>
    </citation>
    <scope>NUCLEOTIDE SEQUENCE [LARGE SCALE GENOMIC DNA]</scope>
    <source>
        <strain evidence="1 2">DK608</strain>
    </source>
</reference>
<evidence type="ECO:0000313" key="2">
    <source>
        <dbReference type="Proteomes" id="UP000478740"/>
    </source>
</evidence>
<dbReference type="AlphaFoldDB" id="A0A6L6IRC6"/>